<dbReference type="RefSeq" id="WP_091501510.1">
    <property type="nucleotide sequence ID" value="NZ_FOLI01000001.1"/>
</dbReference>
<evidence type="ECO:0000259" key="1">
    <source>
        <dbReference type="Pfam" id="PF10592"/>
    </source>
</evidence>
<dbReference type="STRING" id="283737.SAMN05660453_0404"/>
<name>A0A1I1EHM2_9LACO</name>
<dbReference type="OrthoDB" id="2237575at2"/>
<dbReference type="Proteomes" id="UP000199376">
    <property type="component" value="Unassembled WGS sequence"/>
</dbReference>
<accession>A0A1I1EHM2</accession>
<protein>
    <submittedName>
        <fullName evidence="2">AIPR protein</fullName>
    </submittedName>
</protein>
<dbReference type="Pfam" id="PF10592">
    <property type="entry name" value="AIPR"/>
    <property type="match status" value="1"/>
</dbReference>
<organism evidence="2 3">
    <name type="scientific">Fructobacillus durionis</name>
    <dbReference type="NCBI Taxonomy" id="283737"/>
    <lineage>
        <taxon>Bacteria</taxon>
        <taxon>Bacillati</taxon>
        <taxon>Bacillota</taxon>
        <taxon>Bacilli</taxon>
        <taxon>Lactobacillales</taxon>
        <taxon>Lactobacillaceae</taxon>
        <taxon>Fructobacillus</taxon>
    </lineage>
</organism>
<dbReference type="AlphaFoldDB" id="A0A1I1EHM2"/>
<feature type="domain" description="Abortive phage infection protein C-terminal" evidence="1">
    <location>
        <begin position="39"/>
        <end position="351"/>
    </location>
</feature>
<sequence>MIEKFPVKSIRTTKSPSTEGVTTYTMLVDFNDLPNDISLEVNPRKPKMNTAVAKKLIHAVTGTEEDFDIKNRGIVIIANNLIFNNGQVTLDLGDDRTRFGILDGGHTYTAITQNRGDMPEDMHKYVKLEILVGENLDATGLADARNTSVQVSDIALFELDDKFNDVKDVLKKESYADDVAYKDNDNKSIPVADLLRLMYAMNIEKFASETTAPVSAYSSKAAVFRDYKKEIDKGDDNVYAKLIPLLPELVRIFEFIQRDMKKYYAEFKKANGQSSSAFGKVRGVEGAGNYHTAFSKMDIEYQISNGFIFPIFGAFRALLKENNDGTIEFEFSPEKVWNKVGVNLVQNTFETDTNPQMAGKNKTLWQGNYRIVEGAKKDLLIEKLMNQNGL</sequence>
<evidence type="ECO:0000313" key="2">
    <source>
        <dbReference type="EMBL" id="SFB84453.1"/>
    </source>
</evidence>
<dbReference type="InterPro" id="IPR018891">
    <property type="entry name" value="AIPR_C"/>
</dbReference>
<proteinExistence type="predicted"/>
<gene>
    <name evidence="2" type="ORF">SAMN05660453_0404</name>
</gene>
<evidence type="ECO:0000313" key="3">
    <source>
        <dbReference type="Proteomes" id="UP000199376"/>
    </source>
</evidence>
<dbReference type="EMBL" id="FOLI01000001">
    <property type="protein sequence ID" value="SFB84453.1"/>
    <property type="molecule type" value="Genomic_DNA"/>
</dbReference>
<keyword evidence="3" id="KW-1185">Reference proteome</keyword>
<reference evidence="2 3" key="1">
    <citation type="submission" date="2016-10" db="EMBL/GenBank/DDBJ databases">
        <authorList>
            <person name="de Groot N.N."/>
        </authorList>
    </citation>
    <scope>NUCLEOTIDE SEQUENCE [LARGE SCALE GENOMIC DNA]</scope>
    <source>
        <strain evidence="2 3">DSM 19113</strain>
    </source>
</reference>